<protein>
    <recommendedName>
        <fullName evidence="4">SGNH hydrolase-type esterase domain-containing protein</fullName>
    </recommendedName>
</protein>
<feature type="region of interest" description="Disordered" evidence="1">
    <location>
        <begin position="1"/>
        <end position="22"/>
    </location>
</feature>
<organism evidence="2 3">
    <name type="scientific">Streptomyces dysideae</name>
    <dbReference type="NCBI Taxonomy" id="909626"/>
    <lineage>
        <taxon>Bacteria</taxon>
        <taxon>Bacillati</taxon>
        <taxon>Actinomycetota</taxon>
        <taxon>Actinomycetes</taxon>
        <taxon>Kitasatosporales</taxon>
        <taxon>Streptomycetaceae</taxon>
        <taxon>Streptomyces</taxon>
    </lineage>
</organism>
<dbReference type="AlphaFoldDB" id="A0A101UQJ5"/>
<keyword evidence="3" id="KW-1185">Reference proteome</keyword>
<dbReference type="STRING" id="909626.AQJ91_43400"/>
<sequence>MEDVDEETRPVLGRPANPVRVEGGRCSSASILPVFDGGDHLHPNDRGMQAMADAVDLTALDCATYDSASDAS</sequence>
<evidence type="ECO:0000256" key="1">
    <source>
        <dbReference type="SAM" id="MobiDB-lite"/>
    </source>
</evidence>
<evidence type="ECO:0000313" key="2">
    <source>
        <dbReference type="EMBL" id="KUO15054.1"/>
    </source>
</evidence>
<evidence type="ECO:0000313" key="3">
    <source>
        <dbReference type="Proteomes" id="UP000053260"/>
    </source>
</evidence>
<gene>
    <name evidence="2" type="ORF">AQJ91_43400</name>
</gene>
<reference evidence="2 3" key="1">
    <citation type="submission" date="2015-10" db="EMBL/GenBank/DDBJ databases">
        <title>Draft genome sequence of Streptomyces sp. RV15, isolated from a marine sponge.</title>
        <authorList>
            <person name="Ruckert C."/>
            <person name="Abdelmohsen U.R."/>
            <person name="Winkler A."/>
            <person name="Hentschel U."/>
            <person name="Kalinowski J."/>
            <person name="Kampfer P."/>
            <person name="Glaeser S."/>
        </authorList>
    </citation>
    <scope>NUCLEOTIDE SEQUENCE [LARGE SCALE GENOMIC DNA]</scope>
    <source>
        <strain evidence="2 3">RV15</strain>
    </source>
</reference>
<dbReference type="SUPFAM" id="SSF52266">
    <property type="entry name" value="SGNH hydrolase"/>
    <property type="match status" value="1"/>
</dbReference>
<dbReference type="Proteomes" id="UP000053260">
    <property type="component" value="Unassembled WGS sequence"/>
</dbReference>
<accession>A0A101UQJ5</accession>
<comment type="caution">
    <text evidence="2">The sequence shown here is derived from an EMBL/GenBank/DDBJ whole genome shotgun (WGS) entry which is preliminary data.</text>
</comment>
<evidence type="ECO:0008006" key="4">
    <source>
        <dbReference type="Google" id="ProtNLM"/>
    </source>
</evidence>
<dbReference type="EMBL" id="LMXB01000124">
    <property type="protein sequence ID" value="KUO15054.1"/>
    <property type="molecule type" value="Genomic_DNA"/>
</dbReference>
<proteinExistence type="predicted"/>
<name>A0A101UQJ5_9ACTN</name>